<proteinExistence type="predicted"/>
<dbReference type="Proteomes" id="UP000831532">
    <property type="component" value="Chromosome"/>
</dbReference>
<dbReference type="PANTHER" id="PTHR32305">
    <property type="match status" value="1"/>
</dbReference>
<dbReference type="NCBIfam" id="TIGR03696">
    <property type="entry name" value="Rhs_assc_core"/>
    <property type="match status" value="1"/>
</dbReference>
<evidence type="ECO:0000313" key="3">
    <source>
        <dbReference type="EMBL" id="UOD27741.1"/>
    </source>
</evidence>
<dbReference type="Gene3D" id="2.180.10.10">
    <property type="entry name" value="RHS repeat-associated core"/>
    <property type="match status" value="1"/>
</dbReference>
<evidence type="ECO:0000256" key="1">
    <source>
        <dbReference type="ARBA" id="ARBA00022737"/>
    </source>
</evidence>
<name>A0ABY3ZZ54_9BURK</name>
<accession>A0ABY3ZZ54</accession>
<evidence type="ECO:0000259" key="2">
    <source>
        <dbReference type="Pfam" id="PF25023"/>
    </source>
</evidence>
<feature type="domain" description="Teneurin-like YD-shell" evidence="2">
    <location>
        <begin position="11"/>
        <end position="162"/>
    </location>
</feature>
<dbReference type="InterPro" id="IPR050708">
    <property type="entry name" value="T6SS_VgrG/RHS"/>
</dbReference>
<gene>
    <name evidence="3" type="ORF">INH39_19810</name>
</gene>
<organism evidence="3 4">
    <name type="scientific">Massilia violaceinigra</name>
    <dbReference type="NCBI Taxonomy" id="2045208"/>
    <lineage>
        <taxon>Bacteria</taxon>
        <taxon>Pseudomonadati</taxon>
        <taxon>Pseudomonadota</taxon>
        <taxon>Betaproteobacteria</taxon>
        <taxon>Burkholderiales</taxon>
        <taxon>Oxalobacteraceae</taxon>
        <taxon>Telluria group</taxon>
        <taxon>Massilia</taxon>
    </lineage>
</organism>
<dbReference type="EMBL" id="CP063361">
    <property type="protein sequence ID" value="UOD27741.1"/>
    <property type="molecule type" value="Genomic_DNA"/>
</dbReference>
<keyword evidence="1" id="KW-0677">Repeat</keyword>
<keyword evidence="4" id="KW-1185">Reference proteome</keyword>
<dbReference type="PANTHER" id="PTHR32305:SF15">
    <property type="entry name" value="PROTEIN RHSA-RELATED"/>
    <property type="match status" value="1"/>
</dbReference>
<dbReference type="InterPro" id="IPR022385">
    <property type="entry name" value="Rhs_assc_core"/>
</dbReference>
<dbReference type="InterPro" id="IPR056823">
    <property type="entry name" value="TEN-like_YD-shell"/>
</dbReference>
<evidence type="ECO:0000313" key="4">
    <source>
        <dbReference type="Proteomes" id="UP000831532"/>
    </source>
</evidence>
<protein>
    <submittedName>
        <fullName evidence="3">RHS repeat-associated core domain-containing protein</fullName>
    </submittedName>
</protein>
<sequence length="193" mass="21278">MSSATGVGGVTTQYRYNGLGQRAIKSDAAGASTYFVYNEAGQMVGEYNSAGTPIQETVYLEGMPVAVIKPRASGAEENAYYVYADHLATPRVITRASDNKMVWRWDGANPFGEDPPDENPSRLGNFSYNLRFPGQYYDKETNLFYNYYRDYDPQTGRYVQSDPIGLDGGINTYTYVAANPISNTDPLGLAPPK</sequence>
<dbReference type="Pfam" id="PF25023">
    <property type="entry name" value="TEN_YD-shell"/>
    <property type="match status" value="1"/>
</dbReference>
<reference evidence="3 4" key="1">
    <citation type="submission" date="2020-10" db="EMBL/GenBank/DDBJ databases">
        <title>Genome analysis of Massilia species.</title>
        <authorList>
            <person name="Jung D.-H."/>
        </authorList>
    </citation>
    <scope>NUCLEOTIDE SEQUENCE [LARGE SCALE GENOMIC DNA]</scope>
    <source>
        <strain evidence="4">sipir</strain>
    </source>
</reference>